<feature type="chain" id="PRO_5013606523" description="Secreted protein" evidence="1">
    <location>
        <begin position="20"/>
        <end position="87"/>
    </location>
</feature>
<evidence type="ECO:0000256" key="1">
    <source>
        <dbReference type="SAM" id="SignalP"/>
    </source>
</evidence>
<gene>
    <name evidence="2" type="primary">Cnig_chr_I.g710</name>
    <name evidence="2" type="ORF">B9Z55_000710</name>
</gene>
<protein>
    <recommendedName>
        <fullName evidence="4">Secreted protein</fullName>
    </recommendedName>
</protein>
<dbReference type="EMBL" id="PDUG01000001">
    <property type="protein sequence ID" value="PIC55435.1"/>
    <property type="molecule type" value="Genomic_DNA"/>
</dbReference>
<proteinExistence type="predicted"/>
<name>A0A2G5VUF0_9PELO</name>
<comment type="caution">
    <text evidence="2">The sequence shown here is derived from an EMBL/GenBank/DDBJ whole genome shotgun (WGS) entry which is preliminary data.</text>
</comment>
<dbReference type="Proteomes" id="UP000230233">
    <property type="component" value="Chromosome I"/>
</dbReference>
<dbReference type="AlphaFoldDB" id="A0A2G5VUF0"/>
<feature type="signal peptide" evidence="1">
    <location>
        <begin position="1"/>
        <end position="19"/>
    </location>
</feature>
<evidence type="ECO:0000313" key="2">
    <source>
        <dbReference type="EMBL" id="PIC55435.1"/>
    </source>
</evidence>
<reference evidence="3" key="1">
    <citation type="submission" date="2017-10" db="EMBL/GenBank/DDBJ databases">
        <title>Rapid genome shrinkage in a self-fertile nematode reveals novel sperm competition proteins.</title>
        <authorList>
            <person name="Yin D."/>
            <person name="Schwarz E.M."/>
            <person name="Thomas C.G."/>
            <person name="Felde R.L."/>
            <person name="Korf I.F."/>
            <person name="Cutter A.D."/>
            <person name="Schartner C.M."/>
            <person name="Ralston E.J."/>
            <person name="Meyer B.J."/>
            <person name="Haag E.S."/>
        </authorList>
    </citation>
    <scope>NUCLEOTIDE SEQUENCE [LARGE SCALE GENOMIC DNA]</scope>
    <source>
        <strain evidence="3">JU1422</strain>
    </source>
</reference>
<evidence type="ECO:0000313" key="3">
    <source>
        <dbReference type="Proteomes" id="UP000230233"/>
    </source>
</evidence>
<accession>A0A2G5VUF0</accession>
<evidence type="ECO:0008006" key="4">
    <source>
        <dbReference type="Google" id="ProtNLM"/>
    </source>
</evidence>
<keyword evidence="1" id="KW-0732">Signal</keyword>
<sequence>MVLWGWLRLAVSSRYVILGSSSSALEVSSLRSTREPTSYAPSSQQESKMKKGSKAVKTIKIREITENCKSLLFPNSEIAMLPGSICR</sequence>
<organism evidence="2 3">
    <name type="scientific">Caenorhabditis nigoni</name>
    <dbReference type="NCBI Taxonomy" id="1611254"/>
    <lineage>
        <taxon>Eukaryota</taxon>
        <taxon>Metazoa</taxon>
        <taxon>Ecdysozoa</taxon>
        <taxon>Nematoda</taxon>
        <taxon>Chromadorea</taxon>
        <taxon>Rhabditida</taxon>
        <taxon>Rhabditina</taxon>
        <taxon>Rhabditomorpha</taxon>
        <taxon>Rhabditoidea</taxon>
        <taxon>Rhabditidae</taxon>
        <taxon>Peloderinae</taxon>
        <taxon>Caenorhabditis</taxon>
    </lineage>
</organism>
<keyword evidence="3" id="KW-1185">Reference proteome</keyword>